<comment type="caution">
    <text evidence="2">The sequence shown here is derived from an EMBL/GenBank/DDBJ whole genome shotgun (WGS) entry which is preliminary data.</text>
</comment>
<dbReference type="EMBL" id="DSKL01000392">
    <property type="protein sequence ID" value="HEH83255.1"/>
    <property type="molecule type" value="Genomic_DNA"/>
</dbReference>
<keyword evidence="1" id="KW-0812">Transmembrane</keyword>
<feature type="transmembrane region" description="Helical" evidence="1">
    <location>
        <begin position="116"/>
        <end position="132"/>
    </location>
</feature>
<accession>A0A7C2C3D8</accession>
<evidence type="ECO:0000256" key="1">
    <source>
        <dbReference type="SAM" id="Phobius"/>
    </source>
</evidence>
<dbReference type="AlphaFoldDB" id="A0A7C2C3D8"/>
<proteinExistence type="predicted"/>
<feature type="transmembrane region" description="Helical" evidence="1">
    <location>
        <begin position="52"/>
        <end position="73"/>
    </location>
</feature>
<evidence type="ECO:0000313" key="2">
    <source>
        <dbReference type="EMBL" id="HEH83255.1"/>
    </source>
</evidence>
<feature type="transmembrane region" description="Helical" evidence="1">
    <location>
        <begin position="137"/>
        <end position="155"/>
    </location>
</feature>
<feature type="transmembrane region" description="Helical" evidence="1">
    <location>
        <begin position="161"/>
        <end position="179"/>
    </location>
</feature>
<name>A0A7C2C3D8_9DEIN</name>
<organism evidence="2">
    <name type="scientific">Thermus islandicus</name>
    <dbReference type="NCBI Taxonomy" id="540988"/>
    <lineage>
        <taxon>Bacteria</taxon>
        <taxon>Thermotogati</taxon>
        <taxon>Deinococcota</taxon>
        <taxon>Deinococci</taxon>
        <taxon>Thermales</taxon>
        <taxon>Thermaceae</taxon>
        <taxon>Thermus</taxon>
    </lineage>
</organism>
<protein>
    <submittedName>
        <fullName evidence="2">Uncharacterized protein</fullName>
    </submittedName>
</protein>
<sequence length="183" mass="20454">MRREEARHLLEAAQASEREARLRVALLGGWYLVLWGGVWALGYLLLALRPAWAGPFFALTAPLATLLTFYLGFRQGEAVRSEGGLLTFALWGLLTLFYLLHWAFLLPPRGLEGQSFLVSLVAFGLALTGALWKARELFLGGLGLFLLALLLYRLFPEGWPWGMALVGLFALLLGARLVWRWTP</sequence>
<keyword evidence="1" id="KW-1133">Transmembrane helix</keyword>
<gene>
    <name evidence="2" type="ORF">ENP73_09950</name>
</gene>
<keyword evidence="1" id="KW-0472">Membrane</keyword>
<feature type="transmembrane region" description="Helical" evidence="1">
    <location>
        <begin position="24"/>
        <end position="46"/>
    </location>
</feature>
<feature type="transmembrane region" description="Helical" evidence="1">
    <location>
        <begin position="85"/>
        <end position="104"/>
    </location>
</feature>
<reference evidence="2" key="1">
    <citation type="journal article" date="2020" name="mSystems">
        <title>Genome- and Community-Level Interaction Insights into Carbon Utilization and Element Cycling Functions of Hydrothermarchaeota in Hydrothermal Sediment.</title>
        <authorList>
            <person name="Zhou Z."/>
            <person name="Liu Y."/>
            <person name="Xu W."/>
            <person name="Pan J."/>
            <person name="Luo Z.H."/>
            <person name="Li M."/>
        </authorList>
    </citation>
    <scope>NUCLEOTIDE SEQUENCE [LARGE SCALE GENOMIC DNA]</scope>
    <source>
        <strain evidence="2">SpSt-246</strain>
    </source>
</reference>